<dbReference type="InterPro" id="IPR036390">
    <property type="entry name" value="WH_DNA-bd_sf"/>
</dbReference>
<dbReference type="KEGG" id="nav:JQS30_06705"/>
<dbReference type="InterPro" id="IPR036388">
    <property type="entry name" value="WH-like_DNA-bd_sf"/>
</dbReference>
<name>A0A895XMK1_9ACTN</name>
<dbReference type="SUPFAM" id="SSF46785">
    <property type="entry name" value="Winged helix' DNA-binding domain"/>
    <property type="match status" value="1"/>
</dbReference>
<dbReference type="PANTHER" id="PTHR18964:SF149">
    <property type="entry name" value="BIFUNCTIONAL UDP-N-ACETYLGLUCOSAMINE 2-EPIMERASE_N-ACETYLMANNOSAMINE KINASE"/>
    <property type="match status" value="1"/>
</dbReference>
<dbReference type="Pfam" id="PF00480">
    <property type="entry name" value="ROK"/>
    <property type="match status" value="1"/>
</dbReference>
<dbReference type="PANTHER" id="PTHR18964">
    <property type="entry name" value="ROK (REPRESSOR, ORF, KINASE) FAMILY"/>
    <property type="match status" value="1"/>
</dbReference>
<dbReference type="InterPro" id="IPR000600">
    <property type="entry name" value="ROK"/>
</dbReference>
<dbReference type="SUPFAM" id="SSF53067">
    <property type="entry name" value="Actin-like ATPase domain"/>
    <property type="match status" value="1"/>
</dbReference>
<comment type="similarity">
    <text evidence="1">Belongs to the ROK (NagC/XylR) family.</text>
</comment>
<dbReference type="Gene3D" id="3.30.420.40">
    <property type="match status" value="2"/>
</dbReference>
<dbReference type="RefSeq" id="WP_213172596.1">
    <property type="nucleotide sequence ID" value="NZ_CP070496.1"/>
</dbReference>
<dbReference type="EMBL" id="CP070496">
    <property type="protein sequence ID" value="QSB06584.1"/>
    <property type="molecule type" value="Genomic_DNA"/>
</dbReference>
<reference evidence="2" key="1">
    <citation type="submission" date="2021-02" db="EMBL/GenBank/DDBJ databases">
        <title>Natronoglycomyces albus gen. nov., sp. nov, a haloalkaliphilic actinobacterium from a soda solonchak soil.</title>
        <authorList>
            <person name="Sorokin D.Y."/>
            <person name="Khijniak T.V."/>
            <person name="Zakharycheva A.P."/>
            <person name="Boueva O.V."/>
            <person name="Ariskina E.V."/>
            <person name="Hahnke R.L."/>
            <person name="Bunk B."/>
            <person name="Sproer C."/>
            <person name="Schumann P."/>
            <person name="Evtushenko L.I."/>
            <person name="Kublanov I.V."/>
        </authorList>
    </citation>
    <scope>NUCLEOTIDE SEQUENCE</scope>
    <source>
        <strain evidence="2">DSM 106290</strain>
    </source>
</reference>
<keyword evidence="3" id="KW-1185">Reference proteome</keyword>
<gene>
    <name evidence="2" type="ORF">JQS30_06705</name>
</gene>
<evidence type="ECO:0000313" key="3">
    <source>
        <dbReference type="Proteomes" id="UP000662939"/>
    </source>
</evidence>
<dbReference type="InterPro" id="IPR043129">
    <property type="entry name" value="ATPase_NBD"/>
</dbReference>
<evidence type="ECO:0000313" key="2">
    <source>
        <dbReference type="EMBL" id="QSB06584.1"/>
    </source>
</evidence>
<evidence type="ECO:0000256" key="1">
    <source>
        <dbReference type="ARBA" id="ARBA00006479"/>
    </source>
</evidence>
<dbReference type="AlphaFoldDB" id="A0A895XMK1"/>
<sequence>MSTTSMRVSARRANFHDVRASNLGLIMRNVRLRGPSSRADLASVTGLNKATVSSLVTELIERRLLRESGSAFGNVGRPAVLLTVDTSYYAAIGIEVNVDYIALVAVDLDGNRLLSWRRSYTGFDVDPNRSIAAIAALTQRAMATMDVEGREVLALKVAVPGLVDAEGRVRHVRNLGWKGVDIAAALREVLGYPPYPIGVDNDANLGALAEHRFGSHAGTANLMYLTGEYDLGAGLIIGNYLHRGADGYAGEICHVPVTYEGEARQVGDVASIKSILQSLTGTNPSSVAEVEADLEEVLTRATQGDQETVHKLSAIGSSLGEALAAACDFLNPEVVILGGHYVPLAPWILPTAEKALQQRARALDATGVSVVVTSLDREVAALGAATGILNEIDAGSVPTPLGRAA</sequence>
<organism evidence="2 3">
    <name type="scientific">Natronoglycomyces albus</name>
    <dbReference type="NCBI Taxonomy" id="2811108"/>
    <lineage>
        <taxon>Bacteria</taxon>
        <taxon>Bacillati</taxon>
        <taxon>Actinomycetota</taxon>
        <taxon>Actinomycetes</taxon>
        <taxon>Glycomycetales</taxon>
        <taxon>Glycomycetaceae</taxon>
        <taxon>Natronoglycomyces</taxon>
    </lineage>
</organism>
<proteinExistence type="inferred from homology"/>
<dbReference type="Proteomes" id="UP000662939">
    <property type="component" value="Chromosome"/>
</dbReference>
<protein>
    <submittedName>
        <fullName evidence="2">ROK family protein</fullName>
    </submittedName>
</protein>
<accession>A0A895XMK1</accession>
<dbReference type="Gene3D" id="1.10.10.10">
    <property type="entry name" value="Winged helix-like DNA-binding domain superfamily/Winged helix DNA-binding domain"/>
    <property type="match status" value="1"/>
</dbReference>